<evidence type="ECO:0000313" key="4">
    <source>
        <dbReference type="EMBL" id="PWF40536.1"/>
    </source>
</evidence>
<feature type="chain" id="PRO_5015694914" evidence="2">
    <location>
        <begin position="26"/>
        <end position="925"/>
    </location>
</feature>
<keyword evidence="1" id="KW-0802">TPR repeat</keyword>
<reference evidence="4 5" key="1">
    <citation type="submission" date="2018-04" db="EMBL/GenBank/DDBJ databases">
        <title>Massilia violaceinigra sp. nov., a novel purple-pigmented bacterium isolated from Tianshan glacier, Xinjiang, China.</title>
        <authorList>
            <person name="Wang H."/>
        </authorList>
    </citation>
    <scope>NUCLEOTIDE SEQUENCE [LARGE SCALE GENOMIC DNA]</scope>
    <source>
        <strain evidence="4 5">B448-2</strain>
    </source>
</reference>
<dbReference type="InterPro" id="IPR019734">
    <property type="entry name" value="TPR_rpt"/>
</dbReference>
<feature type="domain" description="CHAT" evidence="3">
    <location>
        <begin position="621"/>
        <end position="921"/>
    </location>
</feature>
<keyword evidence="5" id="KW-1185">Reference proteome</keyword>
<name>A0A2U2HC58_9BURK</name>
<dbReference type="Proteomes" id="UP000241421">
    <property type="component" value="Unassembled WGS sequence"/>
</dbReference>
<sequence>MRNHDGISIPGIALALLLALGQAGAATPSGLGDAAKAGETAEAALGARQYDKALPLFEQALSVYEAAHEELLAANILIGIAQVREGKGEYDAALNTIARALAIYEKRDATSTKEYAQANQTLAKTYLSRGDLANGLPAMERSVALSSKAFGERDIETIIAHSNLATIYLESGDFSNARVHAVKALNLCEQVPNPSQPCIGVTLLQVGGVYSKSGDNTNSLLYYKRALAAMESELGPDHPSLAIGIANVAAGEGSAGNFATAIQLSKRGLALQEKNGKSSLAVANTLNNLAFLYTKTGQHENAISAIERAIAIRESIQGKWSPGLAIPLNNYAKSLDALGQAVSAQAQARRGLALALSHGLMKNQNDSLQELASLQTSAGNKGAAVFLRKQAINAVLTIAQATKLRDRDLGKTFVAEKGAGFRSLIDELIGLDRLPEAQEILALLKGDEYLHFTNQRGASTTFVSFTGHEMPWVLKFGEHQKRLVAMGAALSALQRKSAQQASEEERRRQDAAEAALAAEHLAFMAFLDQAAEAFASAGTARPATTQASLQRLDEKRALLKRHGEGSVALEYVVGGERLHIVVTGHGRQLVRHTEVSPAQLQRKIAAFRQVLQNPRRDPSPMARELYRLLVAPVARELDTMKARTLLVSLDGTLRYLPLAALYDGKRYLAQRYNLALLSEMADPAAGATPVRPLPQLAAFGLTKAVAGFKALPGVERELAGIVGNGGQAGVVSGEVHLDQAFTAASLAASFAKGYSLIHVATHFVYKAGRDDASFLLLGDGSKLTLRELQDKRFDFAGTELLTLSACDTAAAAIDANGQEVEGVASMLQQRGAKTVLATLWAVDDESTAAFMPSFYRHLQTDVSKPEALRLAQRDLMQHASMAGGAMRGAARVGVAATSRPFRAGKRARYAHPYYWAPFVMMSSWR</sequence>
<evidence type="ECO:0000256" key="1">
    <source>
        <dbReference type="PROSITE-ProRule" id="PRU00339"/>
    </source>
</evidence>
<dbReference type="RefSeq" id="WP_106760209.1">
    <property type="nucleotide sequence ID" value="NZ_PXWF02000322.1"/>
</dbReference>
<proteinExistence type="predicted"/>
<dbReference type="OrthoDB" id="9771112at2"/>
<protein>
    <submittedName>
        <fullName evidence="4">CHAT domain-containing protein</fullName>
    </submittedName>
</protein>
<dbReference type="PANTHER" id="PTHR10098">
    <property type="entry name" value="RAPSYN-RELATED"/>
    <property type="match status" value="1"/>
</dbReference>
<feature type="repeat" description="TPR" evidence="1">
    <location>
        <begin position="283"/>
        <end position="316"/>
    </location>
</feature>
<dbReference type="Gene3D" id="1.25.40.10">
    <property type="entry name" value="Tetratricopeptide repeat domain"/>
    <property type="match status" value="2"/>
</dbReference>
<dbReference type="InterPro" id="IPR011990">
    <property type="entry name" value="TPR-like_helical_dom_sf"/>
</dbReference>
<dbReference type="SUPFAM" id="SSF48452">
    <property type="entry name" value="TPR-like"/>
    <property type="match status" value="2"/>
</dbReference>
<dbReference type="InterPro" id="IPR024983">
    <property type="entry name" value="CHAT_dom"/>
</dbReference>
<evidence type="ECO:0000313" key="5">
    <source>
        <dbReference type="Proteomes" id="UP000241421"/>
    </source>
</evidence>
<evidence type="ECO:0000256" key="2">
    <source>
        <dbReference type="SAM" id="SignalP"/>
    </source>
</evidence>
<dbReference type="Pfam" id="PF12770">
    <property type="entry name" value="CHAT"/>
    <property type="match status" value="1"/>
</dbReference>
<dbReference type="Pfam" id="PF13424">
    <property type="entry name" value="TPR_12"/>
    <property type="match status" value="4"/>
</dbReference>
<dbReference type="SMART" id="SM00028">
    <property type="entry name" value="TPR"/>
    <property type="match status" value="7"/>
</dbReference>
<dbReference type="EMBL" id="PXWF02000322">
    <property type="protein sequence ID" value="PWF40536.1"/>
    <property type="molecule type" value="Genomic_DNA"/>
</dbReference>
<keyword evidence="2" id="KW-0732">Signal</keyword>
<accession>A0A2U2HC58</accession>
<organism evidence="4 5">
    <name type="scientific">Massilia glaciei</name>
    <dbReference type="NCBI Taxonomy" id="1524097"/>
    <lineage>
        <taxon>Bacteria</taxon>
        <taxon>Pseudomonadati</taxon>
        <taxon>Pseudomonadota</taxon>
        <taxon>Betaproteobacteria</taxon>
        <taxon>Burkholderiales</taxon>
        <taxon>Oxalobacteraceae</taxon>
        <taxon>Telluria group</taxon>
        <taxon>Massilia</taxon>
    </lineage>
</organism>
<comment type="caution">
    <text evidence="4">The sequence shown here is derived from an EMBL/GenBank/DDBJ whole genome shotgun (WGS) entry which is preliminary data.</text>
</comment>
<evidence type="ECO:0000259" key="3">
    <source>
        <dbReference type="Pfam" id="PF12770"/>
    </source>
</evidence>
<gene>
    <name evidence="4" type="ORF">C7C56_025810</name>
</gene>
<feature type="signal peptide" evidence="2">
    <location>
        <begin position="1"/>
        <end position="25"/>
    </location>
</feature>
<dbReference type="PROSITE" id="PS50005">
    <property type="entry name" value="TPR"/>
    <property type="match status" value="1"/>
</dbReference>
<dbReference type="PANTHER" id="PTHR10098:SF112">
    <property type="entry name" value="SLR0380 PROTEIN"/>
    <property type="match status" value="1"/>
</dbReference>
<dbReference type="AlphaFoldDB" id="A0A2U2HC58"/>